<dbReference type="AlphaFoldDB" id="A0A251XBB3"/>
<evidence type="ECO:0000313" key="7">
    <source>
        <dbReference type="EMBL" id="OUD15447.1"/>
    </source>
</evidence>
<evidence type="ECO:0000256" key="4">
    <source>
        <dbReference type="ARBA" id="ARBA00022777"/>
    </source>
</evidence>
<evidence type="ECO:0000256" key="2">
    <source>
        <dbReference type="ARBA" id="ARBA00022679"/>
    </source>
</evidence>
<keyword evidence="3" id="KW-0547">Nucleotide-binding</keyword>
<sequence length="307" mass="34507">MFPSKAVPTGHPLIFGEVLHDIFINENKKVLGGAPFNVAWHLRGFGLQPLLISRVAQDADGQNIIQTLQNWDMDSRFLQQNSDYPTGQVQVSLQNGSPQFTIPAQQAYDQIEADPLLSQLQHIDIKVFYHGTLALRDTCSRQTWQAMVEKLAVPIFLDLNLRAPWWQPDLITRVVKAATWLKINEDEMSVLNPHFKNATDSTRETLLDDFCQQYQLKAVIVTLGEKGAILKIPQQPLLKQLPPSISVIDSVGAGDAFSAVCLMGLLQNWPFSLLLERALHFAAAICQMRGAICTDILFYRQITNTWT</sequence>
<name>A0A251XBB3_9GAMM</name>
<feature type="domain" description="Carbohydrate kinase PfkB" evidence="6">
    <location>
        <begin position="26"/>
        <end position="292"/>
    </location>
</feature>
<gene>
    <name evidence="7" type="ORF">TPSD3_02665</name>
</gene>
<evidence type="ECO:0000256" key="1">
    <source>
        <dbReference type="ARBA" id="ARBA00010688"/>
    </source>
</evidence>
<dbReference type="Pfam" id="PF00294">
    <property type="entry name" value="PfkB"/>
    <property type="match status" value="1"/>
</dbReference>
<comment type="caution">
    <text evidence="7">The sequence shown here is derived from an EMBL/GenBank/DDBJ whole genome shotgun (WGS) entry which is preliminary data.</text>
</comment>
<evidence type="ECO:0000313" key="8">
    <source>
        <dbReference type="Proteomes" id="UP000194798"/>
    </source>
</evidence>
<dbReference type="GO" id="GO:0016301">
    <property type="term" value="F:kinase activity"/>
    <property type="evidence" value="ECO:0007669"/>
    <property type="project" value="UniProtKB-KW"/>
</dbReference>
<dbReference type="PANTHER" id="PTHR43085">
    <property type="entry name" value="HEXOKINASE FAMILY MEMBER"/>
    <property type="match status" value="1"/>
</dbReference>
<evidence type="ECO:0000259" key="6">
    <source>
        <dbReference type="Pfam" id="PF00294"/>
    </source>
</evidence>
<dbReference type="Gene3D" id="3.40.1190.20">
    <property type="match status" value="1"/>
</dbReference>
<dbReference type="InterPro" id="IPR011611">
    <property type="entry name" value="PfkB_dom"/>
</dbReference>
<dbReference type="Proteomes" id="UP000194798">
    <property type="component" value="Unassembled WGS sequence"/>
</dbReference>
<dbReference type="EMBL" id="MSLT01000006">
    <property type="protein sequence ID" value="OUD15447.1"/>
    <property type="molecule type" value="Genomic_DNA"/>
</dbReference>
<keyword evidence="8" id="KW-1185">Reference proteome</keyword>
<dbReference type="GO" id="GO:0005524">
    <property type="term" value="F:ATP binding"/>
    <property type="evidence" value="ECO:0007669"/>
    <property type="project" value="UniProtKB-KW"/>
</dbReference>
<dbReference type="InterPro" id="IPR050306">
    <property type="entry name" value="PfkB_Carbo_kinase"/>
</dbReference>
<dbReference type="RefSeq" id="WP_086487044.1">
    <property type="nucleotide sequence ID" value="NZ_MSLT01000006.1"/>
</dbReference>
<keyword evidence="5" id="KW-0067">ATP-binding</keyword>
<organism evidence="7 8">
    <name type="scientific">Thioflexithrix psekupsensis</name>
    <dbReference type="NCBI Taxonomy" id="1570016"/>
    <lineage>
        <taxon>Bacteria</taxon>
        <taxon>Pseudomonadati</taxon>
        <taxon>Pseudomonadota</taxon>
        <taxon>Gammaproteobacteria</taxon>
        <taxon>Thiotrichales</taxon>
        <taxon>Thioflexithrix</taxon>
    </lineage>
</organism>
<dbReference type="InterPro" id="IPR029056">
    <property type="entry name" value="Ribokinase-like"/>
</dbReference>
<proteinExistence type="inferred from homology"/>
<dbReference type="SUPFAM" id="SSF53613">
    <property type="entry name" value="Ribokinase-like"/>
    <property type="match status" value="1"/>
</dbReference>
<protein>
    <recommendedName>
        <fullName evidence="6">Carbohydrate kinase PfkB domain-containing protein</fullName>
    </recommendedName>
</protein>
<reference evidence="7 8" key="1">
    <citation type="submission" date="2016-12" db="EMBL/GenBank/DDBJ databases">
        <title>Thioflexothrix psekupsii D3 genome sequencing and assembly.</title>
        <authorList>
            <person name="Fomenkov A."/>
            <person name="Vincze T."/>
            <person name="Grabovich M."/>
            <person name="Anton B.P."/>
            <person name="Dubinina G."/>
            <person name="Orlova M."/>
            <person name="Belousova E."/>
            <person name="Roberts R.J."/>
        </authorList>
    </citation>
    <scope>NUCLEOTIDE SEQUENCE [LARGE SCALE GENOMIC DNA]</scope>
    <source>
        <strain evidence="7">D3</strain>
    </source>
</reference>
<evidence type="ECO:0000256" key="3">
    <source>
        <dbReference type="ARBA" id="ARBA00022741"/>
    </source>
</evidence>
<accession>A0A251XBB3</accession>
<evidence type="ECO:0000256" key="5">
    <source>
        <dbReference type="ARBA" id="ARBA00022840"/>
    </source>
</evidence>
<dbReference type="OrthoDB" id="9779730at2"/>
<dbReference type="PANTHER" id="PTHR43085:SF1">
    <property type="entry name" value="PSEUDOURIDINE KINASE-RELATED"/>
    <property type="match status" value="1"/>
</dbReference>
<keyword evidence="2" id="KW-0808">Transferase</keyword>
<keyword evidence="4" id="KW-0418">Kinase</keyword>
<comment type="similarity">
    <text evidence="1">Belongs to the carbohydrate kinase PfkB family.</text>
</comment>